<feature type="signal peptide" evidence="2">
    <location>
        <begin position="1"/>
        <end position="21"/>
    </location>
</feature>
<evidence type="ECO:0000313" key="4">
    <source>
        <dbReference type="Proteomes" id="UP000799750"/>
    </source>
</evidence>
<dbReference type="GO" id="GO:0016788">
    <property type="term" value="F:hydrolase activity, acting on ester bonds"/>
    <property type="evidence" value="ECO:0007669"/>
    <property type="project" value="InterPro"/>
</dbReference>
<dbReference type="PANTHER" id="PTHR37981:SF1">
    <property type="entry name" value="SGNH HYDROLASE-TYPE ESTERASE DOMAIN-CONTAINING PROTEIN"/>
    <property type="match status" value="1"/>
</dbReference>
<feature type="chain" id="PRO_5025581612" evidence="2">
    <location>
        <begin position="22"/>
        <end position="609"/>
    </location>
</feature>
<accession>A0A6A6Q8K0</accession>
<organism evidence="3 4">
    <name type="scientific">Lophium mytilinum</name>
    <dbReference type="NCBI Taxonomy" id="390894"/>
    <lineage>
        <taxon>Eukaryota</taxon>
        <taxon>Fungi</taxon>
        <taxon>Dikarya</taxon>
        <taxon>Ascomycota</taxon>
        <taxon>Pezizomycotina</taxon>
        <taxon>Dothideomycetes</taxon>
        <taxon>Pleosporomycetidae</taxon>
        <taxon>Mytilinidiales</taxon>
        <taxon>Mytilinidiaceae</taxon>
        <taxon>Lophium</taxon>
    </lineage>
</organism>
<dbReference type="InterPro" id="IPR037460">
    <property type="entry name" value="SEST-like"/>
</dbReference>
<dbReference type="Gene3D" id="3.40.50.1110">
    <property type="entry name" value="SGNH hydrolase"/>
    <property type="match status" value="1"/>
</dbReference>
<evidence type="ECO:0000256" key="1">
    <source>
        <dbReference type="SAM" id="MobiDB-lite"/>
    </source>
</evidence>
<keyword evidence="2" id="KW-0732">Signal</keyword>
<feature type="region of interest" description="Disordered" evidence="1">
    <location>
        <begin position="446"/>
        <end position="472"/>
    </location>
</feature>
<reference evidence="3" key="1">
    <citation type="journal article" date="2020" name="Stud. Mycol.">
        <title>101 Dothideomycetes genomes: a test case for predicting lifestyles and emergence of pathogens.</title>
        <authorList>
            <person name="Haridas S."/>
            <person name="Albert R."/>
            <person name="Binder M."/>
            <person name="Bloem J."/>
            <person name="Labutti K."/>
            <person name="Salamov A."/>
            <person name="Andreopoulos B."/>
            <person name="Baker S."/>
            <person name="Barry K."/>
            <person name="Bills G."/>
            <person name="Bluhm B."/>
            <person name="Cannon C."/>
            <person name="Castanera R."/>
            <person name="Culley D."/>
            <person name="Daum C."/>
            <person name="Ezra D."/>
            <person name="Gonzalez J."/>
            <person name="Henrissat B."/>
            <person name="Kuo A."/>
            <person name="Liang C."/>
            <person name="Lipzen A."/>
            <person name="Lutzoni F."/>
            <person name="Magnuson J."/>
            <person name="Mondo S."/>
            <person name="Nolan M."/>
            <person name="Ohm R."/>
            <person name="Pangilinan J."/>
            <person name="Park H.-J."/>
            <person name="Ramirez L."/>
            <person name="Alfaro M."/>
            <person name="Sun H."/>
            <person name="Tritt A."/>
            <person name="Yoshinaga Y."/>
            <person name="Zwiers L.-H."/>
            <person name="Turgeon B."/>
            <person name="Goodwin S."/>
            <person name="Spatafora J."/>
            <person name="Crous P."/>
            <person name="Grigoriev I."/>
        </authorList>
    </citation>
    <scope>NUCLEOTIDE SEQUENCE</scope>
    <source>
        <strain evidence="3">CBS 269.34</strain>
    </source>
</reference>
<feature type="compositionally biased region" description="Pro residues" evidence="1">
    <location>
        <begin position="454"/>
        <end position="465"/>
    </location>
</feature>
<dbReference type="EMBL" id="MU004204">
    <property type="protein sequence ID" value="KAF2488266.1"/>
    <property type="molecule type" value="Genomic_DNA"/>
</dbReference>
<evidence type="ECO:0000313" key="3">
    <source>
        <dbReference type="EMBL" id="KAF2488266.1"/>
    </source>
</evidence>
<name>A0A6A6Q8K0_9PEZI</name>
<sequence>MAFSRLARWAFLCPILPAVFAHPLDSQAFELMARDGLPNTDFSWVKSFVALGDSYAAGIGIGELTGDSDASACSRYTGAYGLKMKDIIQPNSFQFLACSGDLGKDVVSKQLPKLQPVYFSLTPAQHDLITVSAGGNDVGFSDVLEACLFLPKPPSACTDALTAAETFIDTNLQSVVVSLLNALEPRVTNNGAIVYTLYGKFFNETPDPCNSQEWCFLNPTVSGCQKVTVELRQEFNRLVGKTNDRIVDTITQWNGQKNFKKAYPAHWGGIAMGMGGQFCNPDSADLVTDHSNDGLAFIRPSINQNFDIPGEKRDFDLDNETIGYGWKRDGGIIPDAILQNFHPTDLGAWIQASTALDMVAQHWADFNNMGGPDDSEACNMDFNADSNSTSYTCAVEVDDRTGTSCSCTPQGCQVGTSGCFAVVMTKGQDGCDDSCNGCQVPAQAQPSATTAAPAPAPSTPAPSPVDDPNRPQNLICYGPGTPNSLISFDRSTATDPISKFCNAWIGDAEYSVTHTGSAQFFPLDGKIQDDSTDLLQIEGTVKDYDSAKGGSSDETAATIAACIAGLMAIMDSCDTTTTSAKWGGVGLWHGQQLSLAGDTKATTLPVGEK</sequence>
<proteinExistence type="predicted"/>
<dbReference type="SUPFAM" id="SSF52266">
    <property type="entry name" value="SGNH hydrolase"/>
    <property type="match status" value="1"/>
</dbReference>
<protein>
    <submittedName>
        <fullName evidence="3">SGNH hydrolase</fullName>
    </submittedName>
</protein>
<dbReference type="PANTHER" id="PTHR37981">
    <property type="entry name" value="LIPASE 2"/>
    <property type="match status" value="1"/>
</dbReference>
<gene>
    <name evidence="3" type="ORF">BU16DRAFT_587051</name>
</gene>
<dbReference type="GO" id="GO:0006629">
    <property type="term" value="P:lipid metabolic process"/>
    <property type="evidence" value="ECO:0007669"/>
    <property type="project" value="TreeGrafter"/>
</dbReference>
<evidence type="ECO:0000256" key="2">
    <source>
        <dbReference type="SAM" id="SignalP"/>
    </source>
</evidence>
<dbReference type="CDD" id="cd01823">
    <property type="entry name" value="SEST_like"/>
    <property type="match status" value="1"/>
</dbReference>
<dbReference type="Proteomes" id="UP000799750">
    <property type="component" value="Unassembled WGS sequence"/>
</dbReference>
<keyword evidence="4" id="KW-1185">Reference proteome</keyword>
<dbReference type="OrthoDB" id="21678at2759"/>
<keyword evidence="3" id="KW-0378">Hydrolase</keyword>
<dbReference type="AlphaFoldDB" id="A0A6A6Q8K0"/>
<dbReference type="InterPro" id="IPR036514">
    <property type="entry name" value="SGNH_hydro_sf"/>
</dbReference>